<evidence type="ECO:0000259" key="4">
    <source>
        <dbReference type="PROSITE" id="PS01124"/>
    </source>
</evidence>
<dbReference type="PROSITE" id="PS00041">
    <property type="entry name" value="HTH_ARAC_FAMILY_1"/>
    <property type="match status" value="1"/>
</dbReference>
<dbReference type="Pfam" id="PF14525">
    <property type="entry name" value="AraC_binding_2"/>
    <property type="match status" value="1"/>
</dbReference>
<dbReference type="PANTHER" id="PTHR46796:SF6">
    <property type="entry name" value="ARAC SUBFAMILY"/>
    <property type="match status" value="1"/>
</dbReference>
<dbReference type="RefSeq" id="WP_378577374.1">
    <property type="nucleotide sequence ID" value="NZ_JBHSFQ010000023.1"/>
</dbReference>
<organism evidence="5 6">
    <name type="scientific">Nocardiopsis mangrovi</name>
    <dbReference type="NCBI Taxonomy" id="1179818"/>
    <lineage>
        <taxon>Bacteria</taxon>
        <taxon>Bacillati</taxon>
        <taxon>Actinomycetota</taxon>
        <taxon>Actinomycetes</taxon>
        <taxon>Streptosporangiales</taxon>
        <taxon>Nocardiopsidaceae</taxon>
        <taxon>Nocardiopsis</taxon>
    </lineage>
</organism>
<dbReference type="PANTHER" id="PTHR46796">
    <property type="entry name" value="HTH-TYPE TRANSCRIPTIONAL ACTIVATOR RHAS-RELATED"/>
    <property type="match status" value="1"/>
</dbReference>
<name>A0ABV9E018_9ACTN</name>
<reference evidence="6" key="1">
    <citation type="journal article" date="2019" name="Int. J. Syst. Evol. Microbiol.">
        <title>The Global Catalogue of Microorganisms (GCM) 10K type strain sequencing project: providing services to taxonomists for standard genome sequencing and annotation.</title>
        <authorList>
            <consortium name="The Broad Institute Genomics Platform"/>
            <consortium name="The Broad Institute Genome Sequencing Center for Infectious Disease"/>
            <person name="Wu L."/>
            <person name="Ma J."/>
        </authorList>
    </citation>
    <scope>NUCLEOTIDE SEQUENCE [LARGE SCALE GENOMIC DNA]</scope>
    <source>
        <strain evidence="6">XZYJ18</strain>
    </source>
</reference>
<feature type="domain" description="HTH araC/xylS-type" evidence="4">
    <location>
        <begin position="219"/>
        <end position="320"/>
    </location>
</feature>
<dbReference type="SUPFAM" id="SSF46689">
    <property type="entry name" value="Homeodomain-like"/>
    <property type="match status" value="1"/>
</dbReference>
<dbReference type="Pfam" id="PF12833">
    <property type="entry name" value="HTH_18"/>
    <property type="match status" value="1"/>
</dbReference>
<comment type="caution">
    <text evidence="5">The sequence shown here is derived from an EMBL/GenBank/DDBJ whole genome shotgun (WGS) entry which is preliminary data.</text>
</comment>
<accession>A0ABV9E018</accession>
<evidence type="ECO:0000313" key="6">
    <source>
        <dbReference type="Proteomes" id="UP001595923"/>
    </source>
</evidence>
<dbReference type="Proteomes" id="UP001595923">
    <property type="component" value="Unassembled WGS sequence"/>
</dbReference>
<dbReference type="InterPro" id="IPR035418">
    <property type="entry name" value="AraC-bd_2"/>
</dbReference>
<dbReference type="InterPro" id="IPR009057">
    <property type="entry name" value="Homeodomain-like_sf"/>
</dbReference>
<dbReference type="InterPro" id="IPR018060">
    <property type="entry name" value="HTH_AraC"/>
</dbReference>
<dbReference type="PROSITE" id="PS01124">
    <property type="entry name" value="HTH_ARAC_FAMILY_2"/>
    <property type="match status" value="1"/>
</dbReference>
<evidence type="ECO:0000256" key="2">
    <source>
        <dbReference type="ARBA" id="ARBA00023125"/>
    </source>
</evidence>
<evidence type="ECO:0000256" key="3">
    <source>
        <dbReference type="ARBA" id="ARBA00023163"/>
    </source>
</evidence>
<evidence type="ECO:0000256" key="1">
    <source>
        <dbReference type="ARBA" id="ARBA00023015"/>
    </source>
</evidence>
<evidence type="ECO:0000313" key="5">
    <source>
        <dbReference type="EMBL" id="MFC4564347.1"/>
    </source>
</evidence>
<dbReference type="InterPro" id="IPR050204">
    <property type="entry name" value="AraC_XylS_family_regulators"/>
</dbReference>
<proteinExistence type="predicted"/>
<keyword evidence="6" id="KW-1185">Reference proteome</keyword>
<dbReference type="Gene3D" id="1.10.10.60">
    <property type="entry name" value="Homeodomain-like"/>
    <property type="match status" value="1"/>
</dbReference>
<keyword evidence="2" id="KW-0238">DNA-binding</keyword>
<keyword evidence="1" id="KW-0805">Transcription regulation</keyword>
<sequence>MPTETRFSTDDLPVEDRFDAWRETISRTHAPLEMTSEHTGDFHARQHILHLEGIQVWPTLFRSLTFHRTPRLIRSFDPEAIHISFVLQGTHRHISGGHEHVYGPSDIHPVDTSVPFALAATAAGPLVSGIGLEIPKALIPLPQRSVARAVGRTHPAGHGAGALLRGYVTQLARDIAAFRPQDGPWASAVLVDLVTVLFADAAGAGDAVPERSHRRALTLRIRSFITRNLHDADLDPAAVAAAHHISVSHLHRLFREDGTSVSRWIRERRLERARRELTDPALHGLPVHAIAARCGFRDPAGFSRAFRTFHGAPPREVRAAAA</sequence>
<gene>
    <name evidence="5" type="ORF">ACFO4E_20995</name>
</gene>
<dbReference type="InterPro" id="IPR018062">
    <property type="entry name" value="HTH_AraC-typ_CS"/>
</dbReference>
<dbReference type="EMBL" id="JBHSFQ010000023">
    <property type="protein sequence ID" value="MFC4564347.1"/>
    <property type="molecule type" value="Genomic_DNA"/>
</dbReference>
<protein>
    <submittedName>
        <fullName evidence="5">Helix-turn-helix domain-containing protein</fullName>
    </submittedName>
</protein>
<dbReference type="SMART" id="SM00342">
    <property type="entry name" value="HTH_ARAC"/>
    <property type="match status" value="1"/>
</dbReference>
<keyword evidence="3" id="KW-0804">Transcription</keyword>